<dbReference type="SMART" id="SM01037">
    <property type="entry name" value="Bet_v_1"/>
    <property type="match status" value="1"/>
</dbReference>
<dbReference type="STRING" id="35608.A0A2U1LCD6"/>
<dbReference type="OrthoDB" id="1858121at2759"/>
<dbReference type="InterPro" id="IPR023393">
    <property type="entry name" value="START-like_dom_sf"/>
</dbReference>
<evidence type="ECO:0000313" key="2">
    <source>
        <dbReference type="EMBL" id="PWA46672.1"/>
    </source>
</evidence>
<dbReference type="InterPro" id="IPR000916">
    <property type="entry name" value="Bet_v_I/MLP"/>
</dbReference>
<dbReference type="Gene3D" id="3.30.530.20">
    <property type="match status" value="1"/>
</dbReference>
<accession>A0A2U1LCD6</accession>
<reference evidence="2 3" key="1">
    <citation type="journal article" date="2018" name="Mol. Plant">
        <title>The genome of Artemisia annua provides insight into the evolution of Asteraceae family and artemisinin biosynthesis.</title>
        <authorList>
            <person name="Shen Q."/>
            <person name="Zhang L."/>
            <person name="Liao Z."/>
            <person name="Wang S."/>
            <person name="Yan T."/>
            <person name="Shi P."/>
            <person name="Liu M."/>
            <person name="Fu X."/>
            <person name="Pan Q."/>
            <person name="Wang Y."/>
            <person name="Lv Z."/>
            <person name="Lu X."/>
            <person name="Zhang F."/>
            <person name="Jiang W."/>
            <person name="Ma Y."/>
            <person name="Chen M."/>
            <person name="Hao X."/>
            <person name="Li L."/>
            <person name="Tang Y."/>
            <person name="Lv G."/>
            <person name="Zhou Y."/>
            <person name="Sun X."/>
            <person name="Brodelius P.E."/>
            <person name="Rose J.K.C."/>
            <person name="Tang K."/>
        </authorList>
    </citation>
    <scope>NUCLEOTIDE SEQUENCE [LARGE SCALE GENOMIC DNA]</scope>
    <source>
        <strain evidence="3">cv. Huhao1</strain>
        <tissue evidence="2">Leaf</tissue>
    </source>
</reference>
<organism evidence="2 3">
    <name type="scientific">Artemisia annua</name>
    <name type="common">Sweet wormwood</name>
    <dbReference type="NCBI Taxonomy" id="35608"/>
    <lineage>
        <taxon>Eukaryota</taxon>
        <taxon>Viridiplantae</taxon>
        <taxon>Streptophyta</taxon>
        <taxon>Embryophyta</taxon>
        <taxon>Tracheophyta</taxon>
        <taxon>Spermatophyta</taxon>
        <taxon>Magnoliopsida</taxon>
        <taxon>eudicotyledons</taxon>
        <taxon>Gunneridae</taxon>
        <taxon>Pentapetalae</taxon>
        <taxon>asterids</taxon>
        <taxon>campanulids</taxon>
        <taxon>Asterales</taxon>
        <taxon>Asteraceae</taxon>
        <taxon>Asteroideae</taxon>
        <taxon>Anthemideae</taxon>
        <taxon>Artemisiinae</taxon>
        <taxon>Artemisia</taxon>
    </lineage>
</organism>
<dbReference type="Pfam" id="PF00407">
    <property type="entry name" value="Bet_v_1"/>
    <property type="match status" value="1"/>
</dbReference>
<sequence length="151" mass="17292">MTLIGKRVVQIKIKSEGDVFHELWKANPHKIPEASPTSIQKCQAHEGEAGTVGSILFWNYIHDDKECVAKTLIHDIDEEKKSVSFKILEGDLLELYKTFEIKVHVDTDGSDNLVTWTVEYEKLSPNVPDPDTLMDFYTKLTKDIETHHLKN</sequence>
<dbReference type="PANTHER" id="PTHR31907">
    <property type="entry name" value="MLP-LIKE PROTEIN 423"/>
    <property type="match status" value="1"/>
</dbReference>
<dbReference type="AlphaFoldDB" id="A0A2U1LCD6"/>
<comment type="caution">
    <text evidence="2">The sequence shown here is derived from an EMBL/GenBank/DDBJ whole genome shotgun (WGS) entry which is preliminary data.</text>
</comment>
<dbReference type="CDD" id="cd07816">
    <property type="entry name" value="Bet_v1-like"/>
    <property type="match status" value="1"/>
</dbReference>
<gene>
    <name evidence="2" type="ORF">CTI12_AA506330</name>
</gene>
<name>A0A2U1LCD6_ARTAN</name>
<protein>
    <submittedName>
        <fullName evidence="2">START-like domain-containing protein</fullName>
    </submittedName>
</protein>
<dbReference type="InterPro" id="IPR051761">
    <property type="entry name" value="MLP-like_ligand-binding"/>
</dbReference>
<feature type="domain" description="Bet v I/Major latex protein" evidence="1">
    <location>
        <begin position="2"/>
        <end position="151"/>
    </location>
</feature>
<evidence type="ECO:0000313" key="3">
    <source>
        <dbReference type="Proteomes" id="UP000245207"/>
    </source>
</evidence>
<keyword evidence="3" id="KW-1185">Reference proteome</keyword>
<dbReference type="SUPFAM" id="SSF55961">
    <property type="entry name" value="Bet v1-like"/>
    <property type="match status" value="1"/>
</dbReference>
<dbReference type="GO" id="GO:0006952">
    <property type="term" value="P:defense response"/>
    <property type="evidence" value="ECO:0007669"/>
    <property type="project" value="InterPro"/>
</dbReference>
<evidence type="ECO:0000259" key="1">
    <source>
        <dbReference type="SMART" id="SM01037"/>
    </source>
</evidence>
<dbReference type="Proteomes" id="UP000245207">
    <property type="component" value="Unassembled WGS sequence"/>
</dbReference>
<dbReference type="EMBL" id="PKPP01010167">
    <property type="protein sequence ID" value="PWA46672.1"/>
    <property type="molecule type" value="Genomic_DNA"/>
</dbReference>
<proteinExistence type="predicted"/>